<evidence type="ECO:0000313" key="2">
    <source>
        <dbReference type="EMBL" id="MFD2164017.1"/>
    </source>
</evidence>
<comment type="caution">
    <text evidence="2">The sequence shown here is derived from an EMBL/GenBank/DDBJ whole genome shotgun (WGS) entry which is preliminary data.</text>
</comment>
<accession>A0ABW4ZRC1</accession>
<evidence type="ECO:0000313" key="3">
    <source>
        <dbReference type="Proteomes" id="UP001597387"/>
    </source>
</evidence>
<dbReference type="PROSITE" id="PS51257">
    <property type="entry name" value="PROKAR_LIPOPROTEIN"/>
    <property type="match status" value="1"/>
</dbReference>
<dbReference type="InterPro" id="IPR032185">
    <property type="entry name" value="DUF5017"/>
</dbReference>
<keyword evidence="3" id="KW-1185">Reference proteome</keyword>
<reference evidence="3" key="1">
    <citation type="journal article" date="2019" name="Int. J. Syst. Evol. Microbiol.">
        <title>The Global Catalogue of Microorganisms (GCM) 10K type strain sequencing project: providing services to taxonomists for standard genome sequencing and annotation.</title>
        <authorList>
            <consortium name="The Broad Institute Genomics Platform"/>
            <consortium name="The Broad Institute Genome Sequencing Center for Infectious Disease"/>
            <person name="Wu L."/>
            <person name="Ma J."/>
        </authorList>
    </citation>
    <scope>NUCLEOTIDE SEQUENCE [LARGE SCALE GENOMIC DNA]</scope>
    <source>
        <strain evidence="3">KCTC 42217</strain>
    </source>
</reference>
<dbReference type="RefSeq" id="WP_255904728.1">
    <property type="nucleotide sequence ID" value="NZ_JAFMZO010000004.1"/>
</dbReference>
<sequence length="305" mass="34090">MNTYIKYYLMLISVVLFSCEKNQLDDPAFEVTAETTTIKAGNPVTFKFEGNPQMLSFYSGEFLKDYNYATSPRELENCYLSFSSATVASIKQANQLAVLVSSDFDGKYAIANIKAATWVDITNRFELATNATVKPSTEVDIMDLAVAGKPLYLAFRYITKPQTEFLAANDWNITAVLVKSKFDDGEVTLMDYGSGSNFSVFSYGNKQEGRSLVNATTIQFKGNATAELKEEYTEDWGISRAIYINPNDLSNDKATALKLFREPKKESYTYTYNEAGTYTATFIGETNNVYGNKKAVRQLNITVTN</sequence>
<dbReference type="Pfam" id="PF16409">
    <property type="entry name" value="DUF5017"/>
    <property type="match status" value="1"/>
</dbReference>
<name>A0ABW4ZRC1_9SPHI</name>
<proteinExistence type="predicted"/>
<protein>
    <submittedName>
        <fullName evidence="2">DUF5017 domain-containing protein</fullName>
    </submittedName>
</protein>
<feature type="domain" description="DUF5017" evidence="1">
    <location>
        <begin position="18"/>
        <end position="190"/>
    </location>
</feature>
<evidence type="ECO:0000259" key="1">
    <source>
        <dbReference type="Pfam" id="PF16409"/>
    </source>
</evidence>
<gene>
    <name evidence="2" type="ORF">ACFSJU_16530</name>
</gene>
<dbReference type="Proteomes" id="UP001597387">
    <property type="component" value="Unassembled WGS sequence"/>
</dbReference>
<dbReference type="EMBL" id="JBHUHZ010000003">
    <property type="protein sequence ID" value="MFD2164017.1"/>
    <property type="molecule type" value="Genomic_DNA"/>
</dbReference>
<organism evidence="2 3">
    <name type="scientific">Paradesertivirga mongoliensis</name>
    <dbReference type="NCBI Taxonomy" id="2100740"/>
    <lineage>
        <taxon>Bacteria</taxon>
        <taxon>Pseudomonadati</taxon>
        <taxon>Bacteroidota</taxon>
        <taxon>Sphingobacteriia</taxon>
        <taxon>Sphingobacteriales</taxon>
        <taxon>Sphingobacteriaceae</taxon>
        <taxon>Paradesertivirga</taxon>
    </lineage>
</organism>